<evidence type="ECO:0000256" key="9">
    <source>
        <dbReference type="SAM" id="SignalP"/>
    </source>
</evidence>
<dbReference type="PANTHER" id="PTHR45639">
    <property type="entry name" value="HSC70CB, ISOFORM G-RELATED"/>
    <property type="match status" value="1"/>
</dbReference>
<feature type="compositionally biased region" description="Basic and acidic residues" evidence="8">
    <location>
        <begin position="938"/>
        <end position="959"/>
    </location>
</feature>
<feature type="compositionally biased region" description="Low complexity" evidence="8">
    <location>
        <begin position="799"/>
        <end position="811"/>
    </location>
</feature>
<dbReference type="CDD" id="cd10230">
    <property type="entry name" value="ASKHA_NBD_HSP70_HYOU1"/>
    <property type="match status" value="1"/>
</dbReference>
<evidence type="ECO:0000256" key="4">
    <source>
        <dbReference type="ARBA" id="ARBA00022741"/>
    </source>
</evidence>
<keyword evidence="3 9" id="KW-0732">Signal</keyword>
<organism evidence="10 11">
    <name type="scientific">Cephalotrichum gorgonifer</name>
    <dbReference type="NCBI Taxonomy" id="2041049"/>
    <lineage>
        <taxon>Eukaryota</taxon>
        <taxon>Fungi</taxon>
        <taxon>Dikarya</taxon>
        <taxon>Ascomycota</taxon>
        <taxon>Pezizomycotina</taxon>
        <taxon>Sordariomycetes</taxon>
        <taxon>Hypocreomycetidae</taxon>
        <taxon>Microascales</taxon>
        <taxon>Microascaceae</taxon>
        <taxon>Cephalotrichum</taxon>
    </lineage>
</organism>
<keyword evidence="5" id="KW-0256">Endoplasmic reticulum</keyword>
<dbReference type="InterPro" id="IPR013126">
    <property type="entry name" value="Hsp_70_fam"/>
</dbReference>
<name>A0AAE8MZB8_9PEZI</name>
<dbReference type="FunFam" id="3.30.30.30:FF:000004">
    <property type="entry name" value="hypoxia up-regulated protein 1"/>
    <property type="match status" value="1"/>
</dbReference>
<dbReference type="Pfam" id="PF00012">
    <property type="entry name" value="HSP70"/>
    <property type="match status" value="1"/>
</dbReference>
<feature type="chain" id="PRO_5042139873" evidence="9">
    <location>
        <begin position="27"/>
        <end position="959"/>
    </location>
</feature>
<evidence type="ECO:0000256" key="3">
    <source>
        <dbReference type="ARBA" id="ARBA00022729"/>
    </source>
</evidence>
<keyword evidence="6" id="KW-0067">ATP-binding</keyword>
<dbReference type="GO" id="GO:0005788">
    <property type="term" value="C:endoplasmic reticulum lumen"/>
    <property type="evidence" value="ECO:0007669"/>
    <property type="project" value="UniProtKB-SubCell"/>
</dbReference>
<reference evidence="10" key="1">
    <citation type="submission" date="2018-03" db="EMBL/GenBank/DDBJ databases">
        <authorList>
            <person name="Guldener U."/>
        </authorList>
    </citation>
    <scope>NUCLEOTIDE SEQUENCE</scope>
</reference>
<dbReference type="AlphaFoldDB" id="A0AAE8MZB8"/>
<dbReference type="GO" id="GO:0140662">
    <property type="term" value="F:ATP-dependent protein folding chaperone"/>
    <property type="evidence" value="ECO:0007669"/>
    <property type="project" value="InterPro"/>
</dbReference>
<dbReference type="Gene3D" id="3.90.640.10">
    <property type="entry name" value="Actin, Chain A, domain 4"/>
    <property type="match status" value="1"/>
</dbReference>
<evidence type="ECO:0000256" key="5">
    <source>
        <dbReference type="ARBA" id="ARBA00022824"/>
    </source>
</evidence>
<dbReference type="PANTHER" id="PTHR45639:SF3">
    <property type="entry name" value="HYPOXIA UP-REGULATED PROTEIN 1"/>
    <property type="match status" value="1"/>
</dbReference>
<protein>
    <submittedName>
        <fullName evidence="10">Related to stress protein ORP150</fullName>
    </submittedName>
</protein>
<evidence type="ECO:0000256" key="8">
    <source>
        <dbReference type="SAM" id="MobiDB-lite"/>
    </source>
</evidence>
<dbReference type="Gene3D" id="3.30.420.40">
    <property type="match status" value="2"/>
</dbReference>
<dbReference type="GO" id="GO:0030968">
    <property type="term" value="P:endoplasmic reticulum unfolded protein response"/>
    <property type="evidence" value="ECO:0007669"/>
    <property type="project" value="TreeGrafter"/>
</dbReference>
<evidence type="ECO:0000256" key="7">
    <source>
        <dbReference type="ARBA" id="ARBA00023186"/>
    </source>
</evidence>
<dbReference type="PRINTS" id="PR00301">
    <property type="entry name" value="HEATSHOCK70"/>
</dbReference>
<comment type="subcellular location">
    <subcellularLocation>
        <location evidence="1">Endoplasmic reticulum lumen</location>
    </subcellularLocation>
</comment>
<evidence type="ECO:0000313" key="10">
    <source>
        <dbReference type="EMBL" id="SPO03521.1"/>
    </source>
</evidence>
<dbReference type="Gene3D" id="3.30.30.30">
    <property type="match status" value="1"/>
</dbReference>
<dbReference type="InterPro" id="IPR043129">
    <property type="entry name" value="ATPase_NBD"/>
</dbReference>
<feature type="signal peptide" evidence="9">
    <location>
        <begin position="1"/>
        <end position="26"/>
    </location>
</feature>
<dbReference type="FunFam" id="1.20.1270.10:FF:000002">
    <property type="entry name" value="Heat shock 70 kDa protein 4"/>
    <property type="match status" value="1"/>
</dbReference>
<dbReference type="SUPFAM" id="SSF100934">
    <property type="entry name" value="Heat shock protein 70kD (HSP70), C-terminal subdomain"/>
    <property type="match status" value="1"/>
</dbReference>
<dbReference type="InterPro" id="IPR029048">
    <property type="entry name" value="HSP70_C_sf"/>
</dbReference>
<sequence length="959" mass="102984">MARVKILSPLALLLSAVFLFTAAVSAGPAALGVDLGTEYIKASLIKPGIPLEIVLTKDTRRKETTAVAFKPERGGPKAGVFPERYYGSDAMALAPRFPADVYPNLKHILGLPLDHSIVQEYASRYPGLQLEADPVRGSAALKSKAFAADEEAWMVEELLAMELQNIRKNAEALAGDGTAVRSLVLTIPPYFSAEEKRALRLAADLAGLKVLSLLNDGVAVGLHYATSRQFPNINEGADPEYHLVFDIGAGSASASVMRFRSRTVKDVGKFNKTIQEIHVLGNGWDRSLGGDALNSLIVDDMISQFLQTPAAQKVSVEEEKLRSNGRAVAKLYRDAEKVRHVLSANQNTQASIESLYDDVDFKYTITRDQFEAMAASHPGRIADVVNNALKAAGIDVSDLTSAILNGGTTRTPFVQKALADVLGSTDKIRTSVNSDEAAVLGAGFKAADLSPGFRVKDIKIYETANYAAGIKWASPSGKQQRQQVWTPTSHIGAAAKEVTLPNHEDLSVTFYQLVDGEERDINLLTTTNLTASVAELKEKYSCEDADIHFKLGLKLAAESEEVVVSTASVECLAEVKDSIMDGVKNLFGFGKKDQEPLGGEDSSSSSSTTDSATADPAATPAEAAAEAAAEKPAKKQTVTIPVAFTLEEAGTPALPKERLQKLKDRLKAFEKSDRARVLREEAVNQLEGYTYKVRDLLDAEDFVAASTEAERETLRALASETGDWLYDGGADAPRDELTKRLKALKALVEPVERRVAEAAERPEVVRELKSALDQTDTFVANLKKQIADYVEWHAASAAASPSTEAPAAESSESADFDGLEDDAAPAAEAPPVEEASEDRGPVPPVYELEDVSVVEELAAEARAWLAELEAQQEALSAQADPVLLVADVKARRAALDKAGMDLAMKGVKKFEAAEKKKKAAESSSAKSKSKTKTTKSQSKTEAEAEKETKAGTEGGHDEL</sequence>
<feature type="compositionally biased region" description="Low complexity" evidence="8">
    <location>
        <begin position="600"/>
        <end position="627"/>
    </location>
</feature>
<dbReference type="EMBL" id="ONZQ02000008">
    <property type="protein sequence ID" value="SPO03521.1"/>
    <property type="molecule type" value="Genomic_DNA"/>
</dbReference>
<feature type="region of interest" description="Disordered" evidence="8">
    <location>
        <begin position="799"/>
        <end position="818"/>
    </location>
</feature>
<dbReference type="GO" id="GO:0005524">
    <property type="term" value="F:ATP binding"/>
    <property type="evidence" value="ECO:0007669"/>
    <property type="project" value="UniProtKB-KW"/>
</dbReference>
<feature type="region of interest" description="Disordered" evidence="8">
    <location>
        <begin position="590"/>
        <end position="632"/>
    </location>
</feature>
<dbReference type="Proteomes" id="UP001187682">
    <property type="component" value="Unassembled WGS sequence"/>
</dbReference>
<dbReference type="FunFam" id="3.90.640.10:FF:000039">
    <property type="entry name" value="Hsp70 family chaperone Lhs1/Orp150"/>
    <property type="match status" value="1"/>
</dbReference>
<dbReference type="SUPFAM" id="SSF53067">
    <property type="entry name" value="Actin-like ATPase domain"/>
    <property type="match status" value="2"/>
</dbReference>
<dbReference type="GO" id="GO:0034663">
    <property type="term" value="C:endoplasmic reticulum chaperone complex"/>
    <property type="evidence" value="ECO:0007669"/>
    <property type="project" value="TreeGrafter"/>
</dbReference>
<proteinExistence type="inferred from homology"/>
<comment type="caution">
    <text evidence="10">The sequence shown here is derived from an EMBL/GenBank/DDBJ whole genome shotgun (WGS) entry which is preliminary data.</text>
</comment>
<keyword evidence="4" id="KW-0547">Nucleotide-binding</keyword>
<evidence type="ECO:0000256" key="6">
    <source>
        <dbReference type="ARBA" id="ARBA00022840"/>
    </source>
</evidence>
<accession>A0AAE8MZB8</accession>
<comment type="similarity">
    <text evidence="2">Belongs to the heat shock protein 70 family.</text>
</comment>
<dbReference type="Gene3D" id="1.20.1270.10">
    <property type="match status" value="1"/>
</dbReference>
<evidence type="ECO:0000256" key="2">
    <source>
        <dbReference type="ARBA" id="ARBA00007381"/>
    </source>
</evidence>
<feature type="region of interest" description="Disordered" evidence="8">
    <location>
        <begin position="912"/>
        <end position="959"/>
    </location>
</feature>
<keyword evidence="7" id="KW-0143">Chaperone</keyword>
<keyword evidence="11" id="KW-1185">Reference proteome</keyword>
<evidence type="ECO:0000313" key="11">
    <source>
        <dbReference type="Proteomes" id="UP001187682"/>
    </source>
</evidence>
<gene>
    <name evidence="10" type="ORF">DNG_06204</name>
</gene>
<evidence type="ECO:0000256" key="1">
    <source>
        <dbReference type="ARBA" id="ARBA00004319"/>
    </source>
</evidence>